<reference evidence="2" key="1">
    <citation type="journal article" date="2020" name="Nat. Commun.">
        <title>Large-scale genome sequencing of mycorrhizal fungi provides insights into the early evolution of symbiotic traits.</title>
        <authorList>
            <person name="Miyauchi S."/>
            <person name="Kiss E."/>
            <person name="Kuo A."/>
            <person name="Drula E."/>
            <person name="Kohler A."/>
            <person name="Sanchez-Garcia M."/>
            <person name="Morin E."/>
            <person name="Andreopoulos B."/>
            <person name="Barry K.W."/>
            <person name="Bonito G."/>
            <person name="Buee M."/>
            <person name="Carver A."/>
            <person name="Chen C."/>
            <person name="Cichocki N."/>
            <person name="Clum A."/>
            <person name="Culley D."/>
            <person name="Crous P.W."/>
            <person name="Fauchery L."/>
            <person name="Girlanda M."/>
            <person name="Hayes R.D."/>
            <person name="Keri Z."/>
            <person name="LaButti K."/>
            <person name="Lipzen A."/>
            <person name="Lombard V."/>
            <person name="Magnuson J."/>
            <person name="Maillard F."/>
            <person name="Murat C."/>
            <person name="Nolan M."/>
            <person name="Ohm R.A."/>
            <person name="Pangilinan J."/>
            <person name="Pereira M.F."/>
            <person name="Perotto S."/>
            <person name="Peter M."/>
            <person name="Pfister S."/>
            <person name="Riley R."/>
            <person name="Sitrit Y."/>
            <person name="Stielow J.B."/>
            <person name="Szollosi G."/>
            <person name="Zifcakova L."/>
            <person name="Stursova M."/>
            <person name="Spatafora J.W."/>
            <person name="Tedersoo L."/>
            <person name="Vaario L.M."/>
            <person name="Yamada A."/>
            <person name="Yan M."/>
            <person name="Wang P."/>
            <person name="Xu J."/>
            <person name="Bruns T."/>
            <person name="Baldrian P."/>
            <person name="Vilgalys R."/>
            <person name="Dunand C."/>
            <person name="Henrissat B."/>
            <person name="Grigoriev I.V."/>
            <person name="Hibbett D."/>
            <person name="Nagy L.G."/>
            <person name="Martin F.M."/>
        </authorList>
    </citation>
    <scope>NUCLEOTIDE SEQUENCE</scope>
    <source>
        <strain evidence="2">UP504</strain>
    </source>
</reference>
<feature type="domain" description="CCL2-like lectin" evidence="1">
    <location>
        <begin position="5"/>
        <end position="134"/>
    </location>
</feature>
<dbReference type="Gene3D" id="2.80.10.50">
    <property type="match status" value="1"/>
</dbReference>
<dbReference type="InterPro" id="IPR048746">
    <property type="entry name" value="CCL2-like_lectin"/>
</dbReference>
<proteinExistence type="predicted"/>
<sequence length="140" mass="14748">MAAPYVILSRVLSANREELAVQYNAAGNFTLEVFDWDNVPNTQRWVLNLPPPAITPVIPVPAADRQAAPGGDGDAFIQGLQLIGPSLWTVDVPGALNLFRIQRAGGTAWGSGAAEPGVDVTLAAQGPNTAGQRWNLVGHL</sequence>
<dbReference type="AlphaFoldDB" id="A0A9P6B953"/>
<gene>
    <name evidence="2" type="ORF">BS47DRAFT_1481655</name>
</gene>
<evidence type="ECO:0000313" key="3">
    <source>
        <dbReference type="Proteomes" id="UP000886523"/>
    </source>
</evidence>
<evidence type="ECO:0000259" key="1">
    <source>
        <dbReference type="Pfam" id="PF21595"/>
    </source>
</evidence>
<dbReference type="Pfam" id="PF21595">
    <property type="entry name" value="CCL2-like"/>
    <property type="match status" value="1"/>
</dbReference>
<accession>A0A9P6B953</accession>
<organism evidence="2 3">
    <name type="scientific">Hydnum rufescens UP504</name>
    <dbReference type="NCBI Taxonomy" id="1448309"/>
    <lineage>
        <taxon>Eukaryota</taxon>
        <taxon>Fungi</taxon>
        <taxon>Dikarya</taxon>
        <taxon>Basidiomycota</taxon>
        <taxon>Agaricomycotina</taxon>
        <taxon>Agaricomycetes</taxon>
        <taxon>Cantharellales</taxon>
        <taxon>Hydnaceae</taxon>
        <taxon>Hydnum</taxon>
    </lineage>
</organism>
<dbReference type="Proteomes" id="UP000886523">
    <property type="component" value="Unassembled WGS sequence"/>
</dbReference>
<evidence type="ECO:0000313" key="2">
    <source>
        <dbReference type="EMBL" id="KAF9520063.1"/>
    </source>
</evidence>
<name>A0A9P6B953_9AGAM</name>
<comment type="caution">
    <text evidence="2">The sequence shown here is derived from an EMBL/GenBank/DDBJ whole genome shotgun (WGS) entry which is preliminary data.</text>
</comment>
<dbReference type="EMBL" id="MU128914">
    <property type="protein sequence ID" value="KAF9520063.1"/>
    <property type="molecule type" value="Genomic_DNA"/>
</dbReference>
<keyword evidence="3" id="KW-1185">Reference proteome</keyword>
<protein>
    <recommendedName>
        <fullName evidence="1">CCL2-like lectin domain-containing protein</fullName>
    </recommendedName>
</protein>